<dbReference type="AlphaFoldDB" id="A0A327VU17"/>
<name>A0A327VU17_9BACT</name>
<evidence type="ECO:0000313" key="1">
    <source>
        <dbReference type="EMBL" id="RAJ74043.1"/>
    </source>
</evidence>
<comment type="caution">
    <text evidence="1">The sequence shown here is derived from an EMBL/GenBank/DDBJ whole genome shotgun (WGS) entry which is preliminary data.</text>
</comment>
<sequence length="63" mass="7233">MVVRRFLRGNNFYVTEGNLVTVKPILFPHGIYQKCHAKLQNPHIFSSNIYISGKKVVFAVNVK</sequence>
<organism evidence="1 2">
    <name type="scientific">Chitinophaga dinghuensis</name>
    <dbReference type="NCBI Taxonomy" id="1539050"/>
    <lineage>
        <taxon>Bacteria</taxon>
        <taxon>Pseudomonadati</taxon>
        <taxon>Bacteroidota</taxon>
        <taxon>Chitinophagia</taxon>
        <taxon>Chitinophagales</taxon>
        <taxon>Chitinophagaceae</taxon>
        <taxon>Chitinophaga</taxon>
    </lineage>
</organism>
<dbReference type="Proteomes" id="UP000249819">
    <property type="component" value="Unassembled WGS sequence"/>
</dbReference>
<keyword evidence="2" id="KW-1185">Reference proteome</keyword>
<protein>
    <submittedName>
        <fullName evidence="1">Uncharacterized protein</fullName>
    </submittedName>
</protein>
<proteinExistence type="predicted"/>
<accession>A0A327VU17</accession>
<gene>
    <name evidence="1" type="ORF">CLV59_111162</name>
</gene>
<evidence type="ECO:0000313" key="2">
    <source>
        <dbReference type="Proteomes" id="UP000249819"/>
    </source>
</evidence>
<reference evidence="1 2" key="1">
    <citation type="submission" date="2018-06" db="EMBL/GenBank/DDBJ databases">
        <title>Genomic Encyclopedia of Archaeal and Bacterial Type Strains, Phase II (KMG-II): from individual species to whole genera.</title>
        <authorList>
            <person name="Goeker M."/>
        </authorList>
    </citation>
    <scope>NUCLEOTIDE SEQUENCE [LARGE SCALE GENOMIC DNA]</scope>
    <source>
        <strain evidence="1 2">DSM 29821</strain>
    </source>
</reference>
<dbReference type="EMBL" id="QLMA01000011">
    <property type="protein sequence ID" value="RAJ74043.1"/>
    <property type="molecule type" value="Genomic_DNA"/>
</dbReference>